<sequence>MAIGKPPEVEMPAAAGSVIAMALAAVGSGAMSFRSASAAQARLDAARAEFFGPRA</sequence>
<proteinExistence type="predicted"/>
<dbReference type="EMBL" id="JBIATK010000001">
    <property type="protein sequence ID" value="MFF4021618.1"/>
    <property type="molecule type" value="Genomic_DNA"/>
</dbReference>
<keyword evidence="2" id="KW-1185">Reference proteome</keyword>
<comment type="caution">
    <text evidence="1">The sequence shown here is derived from an EMBL/GenBank/DDBJ whole genome shotgun (WGS) entry which is preliminary data.</text>
</comment>
<name>A0ABW6T8G0_9NOCA</name>
<organism evidence="1 2">
    <name type="scientific">Nocardia elegans</name>
    <dbReference type="NCBI Taxonomy" id="300029"/>
    <lineage>
        <taxon>Bacteria</taxon>
        <taxon>Bacillati</taxon>
        <taxon>Actinomycetota</taxon>
        <taxon>Actinomycetes</taxon>
        <taxon>Mycobacteriales</taxon>
        <taxon>Nocardiaceae</taxon>
        <taxon>Nocardia</taxon>
    </lineage>
</organism>
<evidence type="ECO:0000313" key="1">
    <source>
        <dbReference type="EMBL" id="MFF4021618.1"/>
    </source>
</evidence>
<protein>
    <submittedName>
        <fullName evidence="1">Uncharacterized protein</fullName>
    </submittedName>
</protein>
<reference evidence="1 2" key="1">
    <citation type="submission" date="2024-10" db="EMBL/GenBank/DDBJ databases">
        <title>The Natural Products Discovery Center: Release of the First 8490 Sequenced Strains for Exploring Actinobacteria Biosynthetic Diversity.</title>
        <authorList>
            <person name="Kalkreuter E."/>
            <person name="Kautsar S.A."/>
            <person name="Yang D."/>
            <person name="Bader C.D."/>
            <person name="Teijaro C.N."/>
            <person name="Fluegel L."/>
            <person name="Davis C.M."/>
            <person name="Simpson J.R."/>
            <person name="Lauterbach L."/>
            <person name="Steele A.D."/>
            <person name="Gui C."/>
            <person name="Meng S."/>
            <person name="Li G."/>
            <person name="Viehrig K."/>
            <person name="Ye F."/>
            <person name="Su P."/>
            <person name="Kiefer A.F."/>
            <person name="Nichols A."/>
            <person name="Cepeda A.J."/>
            <person name="Yan W."/>
            <person name="Fan B."/>
            <person name="Jiang Y."/>
            <person name="Adhikari A."/>
            <person name="Zheng C.-J."/>
            <person name="Schuster L."/>
            <person name="Cowan T.M."/>
            <person name="Smanski M.J."/>
            <person name="Chevrette M.G."/>
            <person name="De Carvalho L.P.S."/>
            <person name="Shen B."/>
        </authorList>
    </citation>
    <scope>NUCLEOTIDE SEQUENCE [LARGE SCALE GENOMIC DNA]</scope>
    <source>
        <strain evidence="1 2">NPDC001867</strain>
    </source>
</reference>
<gene>
    <name evidence="1" type="ORF">ACFYY5_02125</name>
</gene>
<accession>A0ABW6T8G0</accession>
<dbReference type="Proteomes" id="UP001602089">
    <property type="component" value="Unassembled WGS sequence"/>
</dbReference>
<evidence type="ECO:0000313" key="2">
    <source>
        <dbReference type="Proteomes" id="UP001602089"/>
    </source>
</evidence>
<dbReference type="RefSeq" id="WP_195049015.1">
    <property type="nucleotide sequence ID" value="NZ_JADLRF010000001.1"/>
</dbReference>